<protein>
    <submittedName>
        <fullName evidence="5">Winged helix-turn-helix transcriptional regulator</fullName>
    </submittedName>
</protein>
<dbReference type="SUPFAM" id="SSF46785">
    <property type="entry name" value="Winged helix' DNA-binding domain"/>
    <property type="match status" value="1"/>
</dbReference>
<dbReference type="EMBL" id="DVOC01000096">
    <property type="protein sequence ID" value="HIU91431.1"/>
    <property type="molecule type" value="Genomic_DNA"/>
</dbReference>
<reference evidence="5" key="2">
    <citation type="journal article" date="2021" name="PeerJ">
        <title>Extensive microbial diversity within the chicken gut microbiome revealed by metagenomics and culture.</title>
        <authorList>
            <person name="Gilroy R."/>
            <person name="Ravi A."/>
            <person name="Getino M."/>
            <person name="Pursley I."/>
            <person name="Horton D.L."/>
            <person name="Alikhan N.F."/>
            <person name="Baker D."/>
            <person name="Gharbi K."/>
            <person name="Hall N."/>
            <person name="Watson M."/>
            <person name="Adriaenssens E.M."/>
            <person name="Foster-Nyarko E."/>
            <person name="Jarju S."/>
            <person name="Secka A."/>
            <person name="Antonio M."/>
            <person name="Oren A."/>
            <person name="Chaudhuri R.R."/>
            <person name="La Ragione R."/>
            <person name="Hildebrand F."/>
            <person name="Pallen M.J."/>
        </authorList>
    </citation>
    <scope>NUCLEOTIDE SEQUENCE</scope>
    <source>
        <strain evidence="5">ChiHjej12B11-7776</strain>
    </source>
</reference>
<dbReference type="InterPro" id="IPR011991">
    <property type="entry name" value="ArsR-like_HTH"/>
</dbReference>
<dbReference type="InterPro" id="IPR051011">
    <property type="entry name" value="Metal_resp_trans_reg"/>
</dbReference>
<dbReference type="SMART" id="SM00418">
    <property type="entry name" value="HTH_ARSR"/>
    <property type="match status" value="1"/>
</dbReference>
<accession>A0A9D1MY53</accession>
<dbReference type="Pfam" id="PF01022">
    <property type="entry name" value="HTH_5"/>
    <property type="match status" value="1"/>
</dbReference>
<evidence type="ECO:0000256" key="1">
    <source>
        <dbReference type="ARBA" id="ARBA00023015"/>
    </source>
</evidence>
<dbReference type="Proteomes" id="UP000886852">
    <property type="component" value="Unassembled WGS sequence"/>
</dbReference>
<dbReference type="AlphaFoldDB" id="A0A9D1MY53"/>
<keyword evidence="3" id="KW-0804">Transcription</keyword>
<dbReference type="NCBIfam" id="NF033788">
    <property type="entry name" value="HTH_metalloreg"/>
    <property type="match status" value="1"/>
</dbReference>
<evidence type="ECO:0000313" key="5">
    <source>
        <dbReference type="EMBL" id="HIU91431.1"/>
    </source>
</evidence>
<gene>
    <name evidence="5" type="ORF">IAC72_05435</name>
</gene>
<evidence type="ECO:0000259" key="4">
    <source>
        <dbReference type="PROSITE" id="PS50987"/>
    </source>
</evidence>
<dbReference type="InterPro" id="IPR036390">
    <property type="entry name" value="WH_DNA-bd_sf"/>
</dbReference>
<evidence type="ECO:0000256" key="3">
    <source>
        <dbReference type="ARBA" id="ARBA00023163"/>
    </source>
</evidence>
<dbReference type="InterPro" id="IPR036388">
    <property type="entry name" value="WH-like_DNA-bd_sf"/>
</dbReference>
<feature type="domain" description="HTH arsR-type" evidence="4">
    <location>
        <begin position="14"/>
        <end position="108"/>
    </location>
</feature>
<dbReference type="Gene3D" id="1.10.10.10">
    <property type="entry name" value="Winged helix-like DNA-binding domain superfamily/Winged helix DNA-binding domain"/>
    <property type="match status" value="1"/>
</dbReference>
<reference evidence="5" key="1">
    <citation type="submission" date="2020-10" db="EMBL/GenBank/DDBJ databases">
        <authorList>
            <person name="Gilroy R."/>
        </authorList>
    </citation>
    <scope>NUCLEOTIDE SEQUENCE</scope>
    <source>
        <strain evidence="5">ChiHjej12B11-7776</strain>
    </source>
</reference>
<proteinExistence type="predicted"/>
<dbReference type="GO" id="GO:0003677">
    <property type="term" value="F:DNA binding"/>
    <property type="evidence" value="ECO:0007669"/>
    <property type="project" value="UniProtKB-KW"/>
</dbReference>
<name>A0A9D1MY53_9BACT</name>
<dbReference type="InterPro" id="IPR001845">
    <property type="entry name" value="HTH_ArsR_DNA-bd_dom"/>
</dbReference>
<sequence>MDKQSLETLRKKLPAEECVCNLADLFKMFGDSTRTKILCCLQVRDLNVGEIAEVLNMSVSAVSHQLRVLRSAKLVRGTKEGKEVRYALDDNHVTMILQCGMSHVNERD</sequence>
<dbReference type="PRINTS" id="PR00778">
    <property type="entry name" value="HTHARSR"/>
</dbReference>
<organism evidence="5 6">
    <name type="scientific">Candidatus Fimimonas merdipullorum</name>
    <dbReference type="NCBI Taxonomy" id="2840822"/>
    <lineage>
        <taxon>Bacteria</taxon>
        <taxon>Pseudomonadati</taxon>
        <taxon>Myxococcota</taxon>
        <taxon>Myxococcia</taxon>
        <taxon>Myxococcales</taxon>
        <taxon>Cystobacterineae</taxon>
        <taxon>Myxococcaceae</taxon>
        <taxon>Myxococcaceae incertae sedis</taxon>
        <taxon>Candidatus Fimimonas</taxon>
    </lineage>
</organism>
<evidence type="ECO:0000256" key="2">
    <source>
        <dbReference type="ARBA" id="ARBA00023125"/>
    </source>
</evidence>
<keyword evidence="1" id="KW-0805">Transcription regulation</keyword>
<dbReference type="PANTHER" id="PTHR43132:SF6">
    <property type="entry name" value="HTH-TYPE TRANSCRIPTIONAL REPRESSOR CZRA"/>
    <property type="match status" value="1"/>
</dbReference>
<dbReference type="PROSITE" id="PS50987">
    <property type="entry name" value="HTH_ARSR_2"/>
    <property type="match status" value="1"/>
</dbReference>
<dbReference type="GO" id="GO:0003700">
    <property type="term" value="F:DNA-binding transcription factor activity"/>
    <property type="evidence" value="ECO:0007669"/>
    <property type="project" value="InterPro"/>
</dbReference>
<comment type="caution">
    <text evidence="5">The sequence shown here is derived from an EMBL/GenBank/DDBJ whole genome shotgun (WGS) entry which is preliminary data.</text>
</comment>
<dbReference type="PANTHER" id="PTHR43132">
    <property type="entry name" value="ARSENICAL RESISTANCE OPERON REPRESSOR ARSR-RELATED"/>
    <property type="match status" value="1"/>
</dbReference>
<dbReference type="CDD" id="cd00090">
    <property type="entry name" value="HTH_ARSR"/>
    <property type="match status" value="1"/>
</dbReference>
<keyword evidence="2" id="KW-0238">DNA-binding</keyword>
<evidence type="ECO:0000313" key="6">
    <source>
        <dbReference type="Proteomes" id="UP000886852"/>
    </source>
</evidence>